<dbReference type="EMBL" id="FNAH01000001">
    <property type="protein sequence ID" value="SDD26137.1"/>
    <property type="molecule type" value="Genomic_DNA"/>
</dbReference>
<feature type="domain" description="Isochorismatase-like" evidence="2">
    <location>
        <begin position="4"/>
        <end position="154"/>
    </location>
</feature>
<keyword evidence="4" id="KW-1185">Reference proteome</keyword>
<accession>A0A1G6TCF6</accession>
<dbReference type="InterPro" id="IPR036380">
    <property type="entry name" value="Isochorismatase-like_sf"/>
</dbReference>
<evidence type="ECO:0000259" key="2">
    <source>
        <dbReference type="Pfam" id="PF00857"/>
    </source>
</evidence>
<dbReference type="RefSeq" id="WP_090520117.1">
    <property type="nucleotide sequence ID" value="NZ_FNAH01000001.1"/>
</dbReference>
<dbReference type="InterPro" id="IPR050272">
    <property type="entry name" value="Isochorismatase-like_hydrls"/>
</dbReference>
<sequence length="194" mass="20455">MKRALLIIGLQNYSFPGGLMPAQGSEEIEGRILTAIGRARAAGDRIILMRHVSRNLTGQLPADGWNAALRVPVLEAAGDALVVDKHSADGFHDSELAAHLEGVEDLLICGMMSQNSVLFTAMSKHAAAYRVSVVGDLCAAPKSYIHRLALKTLEGVVSVRNADDIYPPAEMAPQVMRTAAPGPALGLGLAAPQP</sequence>
<evidence type="ECO:0000313" key="4">
    <source>
        <dbReference type="Proteomes" id="UP000199344"/>
    </source>
</evidence>
<dbReference type="Pfam" id="PF00857">
    <property type="entry name" value="Isochorismatase"/>
    <property type="match status" value="1"/>
</dbReference>
<dbReference type="CDD" id="cd00431">
    <property type="entry name" value="cysteine_hydrolases"/>
    <property type="match status" value="1"/>
</dbReference>
<dbReference type="AlphaFoldDB" id="A0A1G6TCF6"/>
<gene>
    <name evidence="3" type="ORF">SAMN05421538_101236</name>
</gene>
<evidence type="ECO:0000313" key="3">
    <source>
        <dbReference type="EMBL" id="SDD26137.1"/>
    </source>
</evidence>
<protein>
    <submittedName>
        <fullName evidence="3">Nicotinamidase-related amidase</fullName>
    </submittedName>
</protein>
<reference evidence="3 4" key="1">
    <citation type="submission" date="2016-10" db="EMBL/GenBank/DDBJ databases">
        <authorList>
            <person name="de Groot N.N."/>
        </authorList>
    </citation>
    <scope>NUCLEOTIDE SEQUENCE [LARGE SCALE GENOMIC DNA]</scope>
    <source>
        <strain evidence="3 4">DSM 22220</strain>
    </source>
</reference>
<dbReference type="PANTHER" id="PTHR43540">
    <property type="entry name" value="PEROXYUREIDOACRYLATE/UREIDOACRYLATE AMIDOHYDROLASE-RELATED"/>
    <property type="match status" value="1"/>
</dbReference>
<proteinExistence type="predicted"/>
<keyword evidence="1" id="KW-0378">Hydrolase</keyword>
<dbReference type="STRING" id="591205.SAMN05421538_101236"/>
<dbReference type="InterPro" id="IPR000868">
    <property type="entry name" value="Isochorismatase-like_dom"/>
</dbReference>
<evidence type="ECO:0000256" key="1">
    <source>
        <dbReference type="ARBA" id="ARBA00022801"/>
    </source>
</evidence>
<organism evidence="3 4">
    <name type="scientific">Paracoccus isoporae</name>
    <dbReference type="NCBI Taxonomy" id="591205"/>
    <lineage>
        <taxon>Bacteria</taxon>
        <taxon>Pseudomonadati</taxon>
        <taxon>Pseudomonadota</taxon>
        <taxon>Alphaproteobacteria</taxon>
        <taxon>Rhodobacterales</taxon>
        <taxon>Paracoccaceae</taxon>
        <taxon>Paracoccus</taxon>
    </lineage>
</organism>
<dbReference type="SUPFAM" id="SSF52499">
    <property type="entry name" value="Isochorismatase-like hydrolases"/>
    <property type="match status" value="1"/>
</dbReference>
<dbReference type="OrthoDB" id="9794942at2"/>
<dbReference type="Gene3D" id="3.40.50.850">
    <property type="entry name" value="Isochorismatase-like"/>
    <property type="match status" value="1"/>
</dbReference>
<dbReference type="GO" id="GO:0016787">
    <property type="term" value="F:hydrolase activity"/>
    <property type="evidence" value="ECO:0007669"/>
    <property type="project" value="UniProtKB-KW"/>
</dbReference>
<dbReference type="PANTHER" id="PTHR43540:SF15">
    <property type="entry name" value="BLR5631 PROTEIN"/>
    <property type="match status" value="1"/>
</dbReference>
<dbReference type="Proteomes" id="UP000199344">
    <property type="component" value="Unassembled WGS sequence"/>
</dbReference>
<name>A0A1G6TCF6_9RHOB</name>